<dbReference type="InterPro" id="IPR026259">
    <property type="entry name" value="MauG/Cytc_peroxidase"/>
</dbReference>
<dbReference type="PIRSF" id="PIRSF000294">
    <property type="entry name" value="Cytochrome-c_peroxidase"/>
    <property type="match status" value="1"/>
</dbReference>
<dbReference type="GO" id="GO:0004130">
    <property type="term" value="F:cytochrome-c peroxidase activity"/>
    <property type="evidence" value="ECO:0007669"/>
    <property type="project" value="UniProtKB-EC"/>
</dbReference>
<reference evidence="10 11" key="1">
    <citation type="submission" date="2023-07" db="EMBL/GenBank/DDBJ databases">
        <title>Genomic Encyclopedia of Type Strains, Phase IV (KMG-IV): sequencing the most valuable type-strain genomes for metagenomic binning, comparative biology and taxonomic classification.</title>
        <authorList>
            <person name="Goeker M."/>
        </authorList>
    </citation>
    <scope>NUCLEOTIDE SEQUENCE [LARGE SCALE GENOMIC DNA]</scope>
    <source>
        <strain evidence="10 11">DSM 3770</strain>
    </source>
</reference>
<comment type="caution">
    <text evidence="10">The sequence shown here is derived from an EMBL/GenBank/DDBJ whole genome shotgun (WGS) entry which is preliminary data.</text>
</comment>
<name>A0ABU0LAG2_XANAG</name>
<dbReference type="Pfam" id="PF03150">
    <property type="entry name" value="CCP_MauG"/>
    <property type="match status" value="1"/>
</dbReference>
<organism evidence="10 11">
    <name type="scientific">Xanthobacter agilis</name>
    <dbReference type="NCBI Taxonomy" id="47492"/>
    <lineage>
        <taxon>Bacteria</taxon>
        <taxon>Pseudomonadati</taxon>
        <taxon>Pseudomonadota</taxon>
        <taxon>Alphaproteobacteria</taxon>
        <taxon>Hyphomicrobiales</taxon>
        <taxon>Xanthobacteraceae</taxon>
        <taxon>Xanthobacter</taxon>
    </lineage>
</organism>
<evidence type="ECO:0000256" key="6">
    <source>
        <dbReference type="ARBA" id="ARBA00023002"/>
    </source>
</evidence>
<evidence type="ECO:0000313" key="11">
    <source>
        <dbReference type="Proteomes" id="UP001241747"/>
    </source>
</evidence>
<evidence type="ECO:0000256" key="3">
    <source>
        <dbReference type="ARBA" id="ARBA00022723"/>
    </source>
</evidence>
<feature type="domain" description="Cytochrome c" evidence="9">
    <location>
        <begin position="231"/>
        <end position="370"/>
    </location>
</feature>
<dbReference type="Proteomes" id="UP001241747">
    <property type="component" value="Unassembled WGS sequence"/>
</dbReference>
<protein>
    <submittedName>
        <fullName evidence="10">Cytochrome c peroxidase</fullName>
        <ecNumber evidence="10">1.11.1.5</ecNumber>
    </submittedName>
</protein>
<comment type="subcellular location">
    <subcellularLocation>
        <location evidence="1">Periplasm</location>
    </subcellularLocation>
</comment>
<keyword evidence="10" id="KW-0575">Peroxidase</keyword>
<dbReference type="EMBL" id="JAUSVY010000002">
    <property type="protein sequence ID" value="MDQ0504125.1"/>
    <property type="molecule type" value="Genomic_DNA"/>
</dbReference>
<keyword evidence="6 10" id="KW-0560">Oxidoreductase</keyword>
<evidence type="ECO:0000256" key="8">
    <source>
        <dbReference type="PROSITE-ProRule" id="PRU00433"/>
    </source>
</evidence>
<sequence length="370" mass="38809">MTRRLHWIGWALALGVVAGAGFGGAAEAAEAPVPIDAAGLRAAYAGPPSSWPAPDIDSDVAFVELGAASPSPATSPMEADRVALGARLFQDSGLSADGRVSCASCHAPEQGFSVATPVARGVGGIVGRRNPPALFTVSLQAVFDWDGRGSDLAQRALAPLTAPDEMGNGTLDVVLARLAAAADAVAFERLFPGEGVSARSLGAALVAFLSTLDQDSRFDRFARGDGAALSDPEIEGLHLFRTKARCANCHFGPRLSDGLFYNLRLSFFGEKAADVGRYAVTGRTEDVGQFRTASLRHICASAPYMRNGLFPTLDGVVNFYDRGGGEVWARNAREAAHPLYRHAARASAHLRPLGLAPQEKAALVAFLRSL</sequence>
<accession>A0ABU0LAG2</accession>
<dbReference type="InterPro" id="IPR051395">
    <property type="entry name" value="Cytochrome_c_Peroxidase/MauG"/>
</dbReference>
<evidence type="ECO:0000259" key="9">
    <source>
        <dbReference type="PROSITE" id="PS51007"/>
    </source>
</evidence>
<feature type="domain" description="Cytochrome c" evidence="9">
    <location>
        <begin position="80"/>
        <end position="213"/>
    </location>
</feature>
<dbReference type="PANTHER" id="PTHR30600:SF10">
    <property type="entry name" value="BLL6722 PROTEIN"/>
    <property type="match status" value="1"/>
</dbReference>
<proteinExistence type="predicted"/>
<evidence type="ECO:0000256" key="1">
    <source>
        <dbReference type="ARBA" id="ARBA00004418"/>
    </source>
</evidence>
<dbReference type="InterPro" id="IPR009056">
    <property type="entry name" value="Cyt_c-like_dom"/>
</dbReference>
<dbReference type="EC" id="1.11.1.5" evidence="10"/>
<evidence type="ECO:0000313" key="10">
    <source>
        <dbReference type="EMBL" id="MDQ0504125.1"/>
    </source>
</evidence>
<dbReference type="InterPro" id="IPR036909">
    <property type="entry name" value="Cyt_c-like_dom_sf"/>
</dbReference>
<evidence type="ECO:0000256" key="5">
    <source>
        <dbReference type="ARBA" id="ARBA00022764"/>
    </source>
</evidence>
<keyword evidence="5" id="KW-0574">Periplasm</keyword>
<dbReference type="SUPFAM" id="SSF46626">
    <property type="entry name" value="Cytochrome c"/>
    <property type="match status" value="2"/>
</dbReference>
<dbReference type="InterPro" id="IPR004852">
    <property type="entry name" value="Di-haem_cyt_c_peroxidsae"/>
</dbReference>
<keyword evidence="2 8" id="KW-0349">Heme</keyword>
<gene>
    <name evidence="10" type="ORF">QOZ94_000899</name>
</gene>
<keyword evidence="11" id="KW-1185">Reference proteome</keyword>
<dbReference type="PANTHER" id="PTHR30600">
    <property type="entry name" value="CYTOCHROME C PEROXIDASE-RELATED"/>
    <property type="match status" value="1"/>
</dbReference>
<evidence type="ECO:0000256" key="4">
    <source>
        <dbReference type="ARBA" id="ARBA00022729"/>
    </source>
</evidence>
<dbReference type="Gene3D" id="1.10.760.10">
    <property type="entry name" value="Cytochrome c-like domain"/>
    <property type="match status" value="2"/>
</dbReference>
<evidence type="ECO:0000256" key="7">
    <source>
        <dbReference type="ARBA" id="ARBA00023004"/>
    </source>
</evidence>
<dbReference type="PROSITE" id="PS51007">
    <property type="entry name" value="CYTC"/>
    <property type="match status" value="2"/>
</dbReference>
<keyword evidence="3 8" id="KW-0479">Metal-binding</keyword>
<dbReference type="RefSeq" id="WP_237345241.1">
    <property type="nucleotide sequence ID" value="NZ_JABWGX010000008.1"/>
</dbReference>
<keyword evidence="4" id="KW-0732">Signal</keyword>
<evidence type="ECO:0000256" key="2">
    <source>
        <dbReference type="ARBA" id="ARBA00022617"/>
    </source>
</evidence>
<keyword evidence="7 8" id="KW-0408">Iron</keyword>